<evidence type="ECO:0008006" key="2">
    <source>
        <dbReference type="Google" id="ProtNLM"/>
    </source>
</evidence>
<protein>
    <recommendedName>
        <fullName evidence="2">DUF932 domain-containing protein</fullName>
    </recommendedName>
</protein>
<gene>
    <name evidence="1" type="ORF">MM415B02339_0014</name>
</gene>
<proteinExistence type="predicted"/>
<name>A0A6M3KSL1_9ZZZZ</name>
<organism evidence="1">
    <name type="scientific">viral metagenome</name>
    <dbReference type="NCBI Taxonomy" id="1070528"/>
    <lineage>
        <taxon>unclassified sequences</taxon>
        <taxon>metagenomes</taxon>
        <taxon>organismal metagenomes</taxon>
    </lineage>
</organism>
<reference evidence="1" key="1">
    <citation type="submission" date="2020-03" db="EMBL/GenBank/DDBJ databases">
        <title>The deep terrestrial virosphere.</title>
        <authorList>
            <person name="Holmfeldt K."/>
            <person name="Nilsson E."/>
            <person name="Simone D."/>
            <person name="Lopez-Fernandez M."/>
            <person name="Wu X."/>
            <person name="de Brujin I."/>
            <person name="Lundin D."/>
            <person name="Andersson A."/>
            <person name="Bertilsson S."/>
            <person name="Dopson M."/>
        </authorList>
    </citation>
    <scope>NUCLEOTIDE SEQUENCE</scope>
    <source>
        <strain evidence="1">MM415B02339</strain>
    </source>
</reference>
<sequence>MLFHHDSRAYDAAATHAAEWARDKFHDMTKSGMDKGVWLLQKVEAEEPEDRIVRARAMSFEPTETAIKMHVKDNDGWSTLSPLHKHALGQAVDRTELFNRKALSAYLDAGAWGREQVSAILTDAYQHIDSKRYLVRSTPDHVKGILSDRFRRMDSRPIVDAFVKEAMTSDKHLPMAVTDAHWLETSWNLRLMLCTTFEPVPNEVMAYGIQISNSDYGDGALSLRAFCLRLWCTNLAITEEAIRKVHVGRRLSDDIAYSQRTYELDTAATASAVGDTVRLLLSPAYVDEEMAKIKKAAESNVDPKTVLARLRARNDVLVGEAKEIAEAFNQPDIEMLPAGNNKWRLSNAISLIAGRKMEEDERRGCELQAIAGKVLR</sequence>
<accession>A0A6M3KSL1</accession>
<dbReference type="AlphaFoldDB" id="A0A6M3KSL1"/>
<dbReference type="EMBL" id="MT142538">
    <property type="protein sequence ID" value="QJA84872.1"/>
    <property type="molecule type" value="Genomic_DNA"/>
</dbReference>
<evidence type="ECO:0000313" key="1">
    <source>
        <dbReference type="EMBL" id="QJA84872.1"/>
    </source>
</evidence>